<keyword evidence="6 11" id="KW-0812">Transmembrane</keyword>
<evidence type="ECO:0000256" key="9">
    <source>
        <dbReference type="ARBA" id="ARBA00023012"/>
    </source>
</evidence>
<dbReference type="SUPFAM" id="SSF55874">
    <property type="entry name" value="ATPase domain of HSP90 chaperone/DNA topoisomerase II/histidine kinase"/>
    <property type="match status" value="1"/>
</dbReference>
<dbReference type="Gene3D" id="3.30.565.10">
    <property type="entry name" value="Histidine kinase-like ATPase, C-terminal domain"/>
    <property type="match status" value="1"/>
</dbReference>
<evidence type="ECO:0000313" key="15">
    <source>
        <dbReference type="Proteomes" id="UP000569329"/>
    </source>
</evidence>
<accession>A0A839E674</accession>
<name>A0A839E674_9PSEU</name>
<evidence type="ECO:0000256" key="7">
    <source>
        <dbReference type="ARBA" id="ARBA00022777"/>
    </source>
</evidence>
<keyword evidence="7 14" id="KW-0418">Kinase</keyword>
<keyword evidence="5 14" id="KW-0808">Transferase</keyword>
<comment type="subcellular location">
    <subcellularLocation>
        <location evidence="2">Cell membrane</location>
    </subcellularLocation>
</comment>
<comment type="caution">
    <text evidence="14">The sequence shown here is derived from an EMBL/GenBank/DDBJ whole genome shotgun (WGS) entry which is preliminary data.</text>
</comment>
<evidence type="ECO:0000256" key="2">
    <source>
        <dbReference type="ARBA" id="ARBA00004236"/>
    </source>
</evidence>
<dbReference type="Pfam" id="PF02518">
    <property type="entry name" value="HATPase_c"/>
    <property type="match status" value="1"/>
</dbReference>
<keyword evidence="15" id="KW-1185">Reference proteome</keyword>
<dbReference type="PROSITE" id="PS50885">
    <property type="entry name" value="HAMP"/>
    <property type="match status" value="1"/>
</dbReference>
<evidence type="ECO:0000256" key="11">
    <source>
        <dbReference type="SAM" id="Phobius"/>
    </source>
</evidence>
<feature type="transmembrane region" description="Helical" evidence="11">
    <location>
        <begin position="31"/>
        <end position="54"/>
    </location>
</feature>
<dbReference type="InterPro" id="IPR050428">
    <property type="entry name" value="TCS_sensor_his_kinase"/>
</dbReference>
<keyword evidence="4" id="KW-0597">Phosphoprotein</keyword>
<evidence type="ECO:0000256" key="5">
    <source>
        <dbReference type="ARBA" id="ARBA00022679"/>
    </source>
</evidence>
<dbReference type="Gene3D" id="1.10.287.130">
    <property type="match status" value="1"/>
</dbReference>
<comment type="catalytic activity">
    <reaction evidence="1">
        <text>ATP + protein L-histidine = ADP + protein N-phospho-L-histidine.</text>
        <dbReference type="EC" id="2.7.13.3"/>
    </reaction>
</comment>
<dbReference type="CDD" id="cd00075">
    <property type="entry name" value="HATPase"/>
    <property type="match status" value="1"/>
</dbReference>
<feature type="domain" description="HAMP" evidence="13">
    <location>
        <begin position="196"/>
        <end position="248"/>
    </location>
</feature>
<dbReference type="InterPro" id="IPR036890">
    <property type="entry name" value="HATPase_C_sf"/>
</dbReference>
<dbReference type="GO" id="GO:0000155">
    <property type="term" value="F:phosphorelay sensor kinase activity"/>
    <property type="evidence" value="ECO:0007669"/>
    <property type="project" value="InterPro"/>
</dbReference>
<dbReference type="PANTHER" id="PTHR45436:SF5">
    <property type="entry name" value="SENSOR HISTIDINE KINASE TRCS"/>
    <property type="match status" value="1"/>
</dbReference>
<reference evidence="14 15" key="1">
    <citation type="submission" date="2020-07" db="EMBL/GenBank/DDBJ databases">
        <title>Sequencing the genomes of 1000 actinobacteria strains.</title>
        <authorList>
            <person name="Klenk H.-P."/>
        </authorList>
    </citation>
    <scope>NUCLEOTIDE SEQUENCE [LARGE SCALE GENOMIC DNA]</scope>
    <source>
        <strain evidence="14 15">DSM 45975</strain>
    </source>
</reference>
<feature type="domain" description="Histidine kinase" evidence="12">
    <location>
        <begin position="256"/>
        <end position="472"/>
    </location>
</feature>
<dbReference type="Pfam" id="PF00672">
    <property type="entry name" value="HAMP"/>
    <property type="match status" value="1"/>
</dbReference>
<keyword evidence="10 11" id="KW-0472">Membrane</keyword>
<dbReference type="SMART" id="SM00387">
    <property type="entry name" value="HATPase_c"/>
    <property type="match status" value="1"/>
</dbReference>
<evidence type="ECO:0000256" key="10">
    <source>
        <dbReference type="ARBA" id="ARBA00023136"/>
    </source>
</evidence>
<sequence length="483" mass="51595">MTAPAPPPPDLIEHPGNDNGRWQRVSLRSRVTLLAAICVAGAVALVSVGAFVTVRDSLYDQVDDNLVQRAHQAVSGPQVLVRGDLRSVPAAFYSATNLRISLLMADGSEFTGRGKGPPSGSAELAVARREIPRSLRTDERTGSRVVAIPAGPNAALVMSQSLEPTKSTLAQLSIVLVVIGGAGILLAAAAGTAVARTALRPIQRLTAATERVARTGELRPIPVGGDDELVRLTTRFNTMLGALAESQEQQRRLVADAGHELRTPLTSLRTNLELLMASDRPEYPTLSEEDRREMLGDVQAQITELSALVGDLVELAREDVPHAVHEPVELVDVVERALSRARRRTSGVEFDVRLQPWSMLGDATALERAVLNLLDNGAKWSPAGGTVRVRLESQDPGFAVLEVADSGPGIAPEDRPHVFERFYRSSDARTLRGSGLGLAIVKQVAERHGGSVRVGEATEGGALLSMYLPGGAEEIDSRSSEHQ</sequence>
<dbReference type="SUPFAM" id="SSF158472">
    <property type="entry name" value="HAMP domain-like"/>
    <property type="match status" value="1"/>
</dbReference>
<protein>
    <recommendedName>
        <fullName evidence="3">histidine kinase</fullName>
        <ecNumber evidence="3">2.7.13.3</ecNumber>
    </recommendedName>
</protein>
<dbReference type="CDD" id="cd00082">
    <property type="entry name" value="HisKA"/>
    <property type="match status" value="1"/>
</dbReference>
<dbReference type="InterPro" id="IPR036097">
    <property type="entry name" value="HisK_dim/P_sf"/>
</dbReference>
<evidence type="ECO:0000259" key="12">
    <source>
        <dbReference type="PROSITE" id="PS50109"/>
    </source>
</evidence>
<keyword evidence="8 11" id="KW-1133">Transmembrane helix</keyword>
<proteinExistence type="predicted"/>
<dbReference type="GO" id="GO:0005886">
    <property type="term" value="C:plasma membrane"/>
    <property type="evidence" value="ECO:0007669"/>
    <property type="project" value="UniProtKB-SubCell"/>
</dbReference>
<dbReference type="InterPro" id="IPR005467">
    <property type="entry name" value="His_kinase_dom"/>
</dbReference>
<gene>
    <name evidence="14" type="ORF">FHX42_004200</name>
</gene>
<organism evidence="14 15">
    <name type="scientific">Halosaccharopolyspora lacisalsi</name>
    <dbReference type="NCBI Taxonomy" id="1000566"/>
    <lineage>
        <taxon>Bacteria</taxon>
        <taxon>Bacillati</taxon>
        <taxon>Actinomycetota</taxon>
        <taxon>Actinomycetes</taxon>
        <taxon>Pseudonocardiales</taxon>
        <taxon>Pseudonocardiaceae</taxon>
        <taxon>Halosaccharopolyspora</taxon>
    </lineage>
</organism>
<dbReference type="InterPro" id="IPR003661">
    <property type="entry name" value="HisK_dim/P_dom"/>
</dbReference>
<evidence type="ECO:0000259" key="13">
    <source>
        <dbReference type="PROSITE" id="PS50885"/>
    </source>
</evidence>
<dbReference type="RefSeq" id="WP_182546009.1">
    <property type="nucleotide sequence ID" value="NZ_JACGWZ010000006.1"/>
</dbReference>
<feature type="transmembrane region" description="Helical" evidence="11">
    <location>
        <begin position="169"/>
        <end position="195"/>
    </location>
</feature>
<evidence type="ECO:0000256" key="4">
    <source>
        <dbReference type="ARBA" id="ARBA00022553"/>
    </source>
</evidence>
<dbReference type="Gene3D" id="6.10.340.10">
    <property type="match status" value="1"/>
</dbReference>
<dbReference type="PROSITE" id="PS50109">
    <property type="entry name" value="HIS_KIN"/>
    <property type="match status" value="1"/>
</dbReference>
<evidence type="ECO:0000313" key="14">
    <source>
        <dbReference type="EMBL" id="MBA8826821.1"/>
    </source>
</evidence>
<dbReference type="Proteomes" id="UP000569329">
    <property type="component" value="Unassembled WGS sequence"/>
</dbReference>
<dbReference type="EC" id="2.7.13.3" evidence="3"/>
<dbReference type="CDD" id="cd06225">
    <property type="entry name" value="HAMP"/>
    <property type="match status" value="1"/>
</dbReference>
<dbReference type="SUPFAM" id="SSF47384">
    <property type="entry name" value="Homodimeric domain of signal transducing histidine kinase"/>
    <property type="match status" value="1"/>
</dbReference>
<dbReference type="InterPro" id="IPR003660">
    <property type="entry name" value="HAMP_dom"/>
</dbReference>
<evidence type="ECO:0000256" key="6">
    <source>
        <dbReference type="ARBA" id="ARBA00022692"/>
    </source>
</evidence>
<evidence type="ECO:0000256" key="8">
    <source>
        <dbReference type="ARBA" id="ARBA00022989"/>
    </source>
</evidence>
<dbReference type="PANTHER" id="PTHR45436">
    <property type="entry name" value="SENSOR HISTIDINE KINASE YKOH"/>
    <property type="match status" value="1"/>
</dbReference>
<dbReference type="AlphaFoldDB" id="A0A839E674"/>
<evidence type="ECO:0000256" key="3">
    <source>
        <dbReference type="ARBA" id="ARBA00012438"/>
    </source>
</evidence>
<dbReference type="Pfam" id="PF00512">
    <property type="entry name" value="HisKA"/>
    <property type="match status" value="1"/>
</dbReference>
<dbReference type="SMART" id="SM00388">
    <property type="entry name" value="HisKA"/>
    <property type="match status" value="1"/>
</dbReference>
<dbReference type="EMBL" id="JACGWZ010000006">
    <property type="protein sequence ID" value="MBA8826821.1"/>
    <property type="molecule type" value="Genomic_DNA"/>
</dbReference>
<dbReference type="InterPro" id="IPR003594">
    <property type="entry name" value="HATPase_dom"/>
</dbReference>
<dbReference type="SMART" id="SM00304">
    <property type="entry name" value="HAMP"/>
    <property type="match status" value="1"/>
</dbReference>
<dbReference type="InterPro" id="IPR004358">
    <property type="entry name" value="Sig_transdc_His_kin-like_C"/>
</dbReference>
<dbReference type="PRINTS" id="PR00344">
    <property type="entry name" value="BCTRLSENSOR"/>
</dbReference>
<evidence type="ECO:0000256" key="1">
    <source>
        <dbReference type="ARBA" id="ARBA00000085"/>
    </source>
</evidence>
<keyword evidence="9" id="KW-0902">Two-component regulatory system</keyword>